<gene>
    <name evidence="2" type="ORF">Gferi_17015</name>
</gene>
<reference evidence="2 3" key="1">
    <citation type="submission" date="2016-09" db="EMBL/GenBank/DDBJ databases">
        <title>Genomic analysis reveals versatility of anaerobic energy metabolism of Geosporobacter ferrireducens IRF9 of phylum Firmicutes.</title>
        <authorList>
            <person name="Kim S.-J."/>
        </authorList>
    </citation>
    <scope>NUCLEOTIDE SEQUENCE [LARGE SCALE GENOMIC DNA]</scope>
    <source>
        <strain evidence="2 3">IRF9</strain>
    </source>
</reference>
<dbReference type="Gene3D" id="3.30.1380.10">
    <property type="match status" value="1"/>
</dbReference>
<sequence length="312" mass="36397">MKKAALWMVLLFLTIGFGTINRDYVRNQLILAEEEDQYNITMKQDLLCLMMAYPGYITGIEAENDKDIFIVMRSGRRILYDDKREKNFQEKLINPDLQDMLEQIYPLQDIQSLMAPNLDPGRIRVYPFLHEIYGNSKTQVEGNLTNVKAGSQYLLFNEQNGAAEALDLVIDELVPMAGNNPRIYSFVFPMSGTFNYRNIAGTGQLSPHAFGTAIDLARNNKDYWKWTTREEGEKRLAVYPREIVEIFEKNRFIWGGKWAHFDILHFEYRPELILKSRYFSKKVKPDQHWYEGLASLDDTTRSYIQMIESALD</sequence>
<dbReference type="GO" id="GO:0008233">
    <property type="term" value="F:peptidase activity"/>
    <property type="evidence" value="ECO:0007669"/>
    <property type="project" value="InterPro"/>
</dbReference>
<dbReference type="KEGG" id="gfe:Gferi_17015"/>
<accession>A0A1D8GQK1</accession>
<evidence type="ECO:0000259" key="1">
    <source>
        <dbReference type="Pfam" id="PF13539"/>
    </source>
</evidence>
<protein>
    <submittedName>
        <fullName evidence="2">Glycoside hydrolase</fullName>
    </submittedName>
</protein>
<proteinExistence type="predicted"/>
<dbReference type="STRING" id="1424294.Gferi_17015"/>
<dbReference type="Pfam" id="PF13539">
    <property type="entry name" value="Peptidase_M15_4"/>
    <property type="match status" value="1"/>
</dbReference>
<organism evidence="2 3">
    <name type="scientific">Geosporobacter ferrireducens</name>
    <dbReference type="NCBI Taxonomy" id="1424294"/>
    <lineage>
        <taxon>Bacteria</taxon>
        <taxon>Bacillati</taxon>
        <taxon>Bacillota</taxon>
        <taxon>Clostridia</taxon>
        <taxon>Peptostreptococcales</taxon>
        <taxon>Thermotaleaceae</taxon>
        <taxon>Geosporobacter</taxon>
    </lineage>
</organism>
<dbReference type="OrthoDB" id="9799970at2"/>
<keyword evidence="2" id="KW-0378">Hydrolase</keyword>
<dbReference type="AlphaFoldDB" id="A0A1D8GQK1"/>
<feature type="domain" description="Peptidase M15C" evidence="1">
    <location>
        <begin position="201"/>
        <end position="268"/>
    </location>
</feature>
<evidence type="ECO:0000313" key="3">
    <source>
        <dbReference type="Proteomes" id="UP000095743"/>
    </source>
</evidence>
<name>A0A1D8GQK1_9FIRM</name>
<keyword evidence="3" id="KW-1185">Reference proteome</keyword>
<dbReference type="SUPFAM" id="SSF55166">
    <property type="entry name" value="Hedgehog/DD-peptidase"/>
    <property type="match status" value="1"/>
</dbReference>
<dbReference type="Proteomes" id="UP000095743">
    <property type="component" value="Chromosome"/>
</dbReference>
<dbReference type="InterPro" id="IPR039561">
    <property type="entry name" value="Peptidase_M15C"/>
</dbReference>
<evidence type="ECO:0000313" key="2">
    <source>
        <dbReference type="EMBL" id="AOT73179.1"/>
    </source>
</evidence>
<dbReference type="EMBL" id="CP017269">
    <property type="protein sequence ID" value="AOT73179.1"/>
    <property type="molecule type" value="Genomic_DNA"/>
</dbReference>
<dbReference type="InterPro" id="IPR009045">
    <property type="entry name" value="Zn_M74/Hedgehog-like"/>
</dbReference>